<dbReference type="InterPro" id="IPR024561">
    <property type="entry name" value="Pullul_strch_C"/>
</dbReference>
<dbReference type="SUPFAM" id="SSF51011">
    <property type="entry name" value="Glycosyl hydrolase domain"/>
    <property type="match status" value="1"/>
</dbReference>
<dbReference type="InterPro" id="IPR013780">
    <property type="entry name" value="Glyco_hydro_b"/>
</dbReference>
<dbReference type="Proteomes" id="UP000236291">
    <property type="component" value="Unassembled WGS sequence"/>
</dbReference>
<name>A0A2K3KYK2_TRIPR</name>
<dbReference type="Gene3D" id="3.20.20.80">
    <property type="entry name" value="Glycosidases"/>
    <property type="match status" value="1"/>
</dbReference>
<dbReference type="STRING" id="57577.A0A2K3KYK2"/>
<reference evidence="2 3" key="2">
    <citation type="journal article" date="2017" name="Front. Plant Sci.">
        <title>Gene Classification and Mining of Molecular Markers Useful in Red Clover (Trifolium pratense) Breeding.</title>
        <authorList>
            <person name="Istvanek J."/>
            <person name="Dluhosova J."/>
            <person name="Dluhos P."/>
            <person name="Patkova L."/>
            <person name="Nedelnik J."/>
            <person name="Repkova J."/>
        </authorList>
    </citation>
    <scope>NUCLEOTIDE SEQUENCE [LARGE SCALE GENOMIC DNA]</scope>
    <source>
        <strain evidence="3">cv. Tatra</strain>
        <tissue evidence="2">Young leaves</tissue>
    </source>
</reference>
<accession>A0A2K3KYK2</accession>
<evidence type="ECO:0000313" key="3">
    <source>
        <dbReference type="Proteomes" id="UP000236291"/>
    </source>
</evidence>
<sequence>RLDFTYNSNNWGVGLPPQEKNEKSWPIMKPRLADPSFRPQKTDILAAMENFLNLLRIRYSSPLFRLRTANAIQQRVRFHNTGPSLAYGVIVMSIEDGHDGFPGLSQLDPIYSFIVVVFNASPQEVSFVSPSLQSRNLHLHPIQEISSDDLVKSSKYEASSGCFVIPRRTTAVFVEPRKIAPAPERVVRWQPPEEGVVKCNIDAALFNDQQKIGIDMRFRSSKYLHESQDRDI</sequence>
<feature type="domain" description="Alpha-1,6-glucosidases pullulanase-type C-terminal" evidence="1">
    <location>
        <begin position="6"/>
        <end position="175"/>
    </location>
</feature>
<dbReference type="Gene3D" id="2.60.40.1180">
    <property type="entry name" value="Golgi alpha-mannosidase II"/>
    <property type="match status" value="1"/>
</dbReference>
<gene>
    <name evidence="2" type="ORF">L195_g027242</name>
</gene>
<feature type="non-terminal residue" evidence="2">
    <location>
        <position position="1"/>
    </location>
</feature>
<proteinExistence type="predicted"/>
<protein>
    <submittedName>
        <fullName evidence="2">Pullulanase 1 chloroplastic-like</fullName>
    </submittedName>
</protein>
<dbReference type="ExpressionAtlas" id="A0A2K3KYK2">
    <property type="expression patterns" value="baseline"/>
</dbReference>
<organism evidence="2 3">
    <name type="scientific">Trifolium pratense</name>
    <name type="common">Red clover</name>
    <dbReference type="NCBI Taxonomy" id="57577"/>
    <lineage>
        <taxon>Eukaryota</taxon>
        <taxon>Viridiplantae</taxon>
        <taxon>Streptophyta</taxon>
        <taxon>Embryophyta</taxon>
        <taxon>Tracheophyta</taxon>
        <taxon>Spermatophyta</taxon>
        <taxon>Magnoliopsida</taxon>
        <taxon>eudicotyledons</taxon>
        <taxon>Gunneridae</taxon>
        <taxon>Pentapetalae</taxon>
        <taxon>rosids</taxon>
        <taxon>fabids</taxon>
        <taxon>Fabales</taxon>
        <taxon>Fabaceae</taxon>
        <taxon>Papilionoideae</taxon>
        <taxon>50 kb inversion clade</taxon>
        <taxon>NPAAA clade</taxon>
        <taxon>Hologalegina</taxon>
        <taxon>IRL clade</taxon>
        <taxon>Trifolieae</taxon>
        <taxon>Trifolium</taxon>
    </lineage>
</organism>
<evidence type="ECO:0000259" key="1">
    <source>
        <dbReference type="Pfam" id="PF11852"/>
    </source>
</evidence>
<dbReference type="AlphaFoldDB" id="A0A2K3KYK2"/>
<dbReference type="Pfam" id="PF11852">
    <property type="entry name" value="Pullul_strch_C"/>
    <property type="match status" value="1"/>
</dbReference>
<evidence type="ECO:0000313" key="2">
    <source>
        <dbReference type="EMBL" id="PNX71366.1"/>
    </source>
</evidence>
<comment type="caution">
    <text evidence="2">The sequence shown here is derived from an EMBL/GenBank/DDBJ whole genome shotgun (WGS) entry which is preliminary data.</text>
</comment>
<reference evidence="2 3" key="1">
    <citation type="journal article" date="2014" name="Am. J. Bot.">
        <title>Genome assembly and annotation for red clover (Trifolium pratense; Fabaceae).</title>
        <authorList>
            <person name="Istvanek J."/>
            <person name="Jaros M."/>
            <person name="Krenek A."/>
            <person name="Repkova J."/>
        </authorList>
    </citation>
    <scope>NUCLEOTIDE SEQUENCE [LARGE SCALE GENOMIC DNA]</scope>
    <source>
        <strain evidence="3">cv. Tatra</strain>
        <tissue evidence="2">Young leaves</tissue>
    </source>
</reference>
<dbReference type="PANTHER" id="PTHR43002">
    <property type="entry name" value="GLYCOGEN DEBRANCHING ENZYME"/>
    <property type="match status" value="1"/>
</dbReference>
<dbReference type="EMBL" id="ASHM01023217">
    <property type="protein sequence ID" value="PNX71366.1"/>
    <property type="molecule type" value="Genomic_DNA"/>
</dbReference>